<proteinExistence type="predicted"/>
<evidence type="ECO:0000256" key="1">
    <source>
        <dbReference type="ARBA" id="ARBA00022441"/>
    </source>
</evidence>
<dbReference type="InterPro" id="IPR015915">
    <property type="entry name" value="Kelch-typ_b-propeller"/>
</dbReference>
<reference evidence="2" key="1">
    <citation type="submission" date="2020-07" db="EMBL/GenBank/DDBJ databases">
        <title>Multicomponent nature underlies the extraordinary mechanical properties of spider dragline silk.</title>
        <authorList>
            <person name="Kono N."/>
            <person name="Nakamura H."/>
            <person name="Mori M."/>
            <person name="Yoshida Y."/>
            <person name="Ohtoshi R."/>
            <person name="Malay A.D."/>
            <person name="Moran D.A.P."/>
            <person name="Tomita M."/>
            <person name="Numata K."/>
            <person name="Arakawa K."/>
        </authorList>
    </citation>
    <scope>NUCLEOTIDE SEQUENCE</scope>
</reference>
<organism evidence="2 3">
    <name type="scientific">Trichonephila clavata</name>
    <name type="common">Joro spider</name>
    <name type="synonym">Nephila clavata</name>
    <dbReference type="NCBI Taxonomy" id="2740835"/>
    <lineage>
        <taxon>Eukaryota</taxon>
        <taxon>Metazoa</taxon>
        <taxon>Ecdysozoa</taxon>
        <taxon>Arthropoda</taxon>
        <taxon>Chelicerata</taxon>
        <taxon>Arachnida</taxon>
        <taxon>Araneae</taxon>
        <taxon>Araneomorphae</taxon>
        <taxon>Entelegynae</taxon>
        <taxon>Araneoidea</taxon>
        <taxon>Nephilidae</taxon>
        <taxon>Trichonephila</taxon>
    </lineage>
</organism>
<dbReference type="OrthoDB" id="6483596at2759"/>
<dbReference type="Gene3D" id="2.120.10.80">
    <property type="entry name" value="Kelch-type beta propeller"/>
    <property type="match status" value="2"/>
</dbReference>
<dbReference type="EMBL" id="BMAO01020898">
    <property type="protein sequence ID" value="GFQ70644.1"/>
    <property type="molecule type" value="Genomic_DNA"/>
</dbReference>
<keyword evidence="1" id="KW-0880">Kelch repeat</keyword>
<dbReference type="PANTHER" id="PTHR45632:SF5">
    <property type="entry name" value="KELCH-LIKE PROTEIN 22"/>
    <property type="match status" value="1"/>
</dbReference>
<dbReference type="SMART" id="SM00612">
    <property type="entry name" value="Kelch"/>
    <property type="match status" value="6"/>
</dbReference>
<dbReference type="InterPro" id="IPR006652">
    <property type="entry name" value="Kelch_1"/>
</dbReference>
<dbReference type="Pfam" id="PF01344">
    <property type="entry name" value="Kelch_1"/>
    <property type="match status" value="1"/>
</dbReference>
<keyword evidence="3" id="KW-1185">Reference proteome</keyword>
<dbReference type="SUPFAM" id="SSF117281">
    <property type="entry name" value="Kelch motif"/>
    <property type="match status" value="1"/>
</dbReference>
<name>A0A8X6GNK0_TRICU</name>
<dbReference type="AlphaFoldDB" id="A0A8X6GNK0"/>
<evidence type="ECO:0000313" key="3">
    <source>
        <dbReference type="Proteomes" id="UP000887116"/>
    </source>
</evidence>
<sequence>MFNISGKLVLLYDPASNQWSGIGLMPKPRHHHCTVYMKDFLYLIGGCHPELTKEGKMVPLKSCYSFNLTTKEWKKLPDMRNARMYHGVAALKGKIYVVGGKKDSDIMLDSVEVYNTKTNTWTIVDSLDYPTMGAGVCSHHGQVWVIGGMSESRGKISLIHEVRCYDPQMREWIRNIPSLPYPRAFIGAVECMNRVFIMGGTSYADSDIYSDDLNSLDEVIYFEEDERTWKTITPMMDPRHFVGAAAVGRSLFALGGLSSYKKGAIDEVNVYTETNNQWHKCTNLPVSLCGFAATAIPNVLN</sequence>
<protein>
    <submittedName>
        <fullName evidence="2">Alpha-scruin</fullName>
    </submittedName>
</protein>
<accession>A0A8X6GNK0</accession>
<evidence type="ECO:0000313" key="2">
    <source>
        <dbReference type="EMBL" id="GFQ70644.1"/>
    </source>
</evidence>
<gene>
    <name evidence="2" type="ORF">TNCT_159451</name>
</gene>
<dbReference type="Pfam" id="PF24681">
    <property type="entry name" value="Kelch_KLHDC2_KLHL20_DRC7"/>
    <property type="match status" value="1"/>
</dbReference>
<dbReference type="Proteomes" id="UP000887116">
    <property type="component" value="Unassembled WGS sequence"/>
</dbReference>
<comment type="caution">
    <text evidence="2">The sequence shown here is derived from an EMBL/GenBank/DDBJ whole genome shotgun (WGS) entry which is preliminary data.</text>
</comment>
<dbReference type="PRINTS" id="PR00501">
    <property type="entry name" value="KELCHREPEAT"/>
</dbReference>
<dbReference type="PANTHER" id="PTHR45632">
    <property type="entry name" value="LD33804P"/>
    <property type="match status" value="1"/>
</dbReference>